<dbReference type="NCBIfam" id="TIGR00011">
    <property type="entry name" value="YbaK_EbsC"/>
    <property type="match status" value="1"/>
</dbReference>
<dbReference type="PIRSF" id="PIRSF006181">
    <property type="entry name" value="EbsC_YbaK"/>
    <property type="match status" value="1"/>
</dbReference>
<evidence type="ECO:0000256" key="3">
    <source>
        <dbReference type="ARBA" id="ARBA00023239"/>
    </source>
</evidence>
<dbReference type="Gene3D" id="3.90.960.10">
    <property type="entry name" value="YbaK/aminoacyl-tRNA synthetase-associated domain"/>
    <property type="match status" value="1"/>
</dbReference>
<dbReference type="InterPro" id="IPR004369">
    <property type="entry name" value="Prolyl-tRNA_editing_YbaK/EbsC"/>
</dbReference>
<organism evidence="6 7">
    <name type="scientific">Thiorhodococcus fuscus</name>
    <dbReference type="NCBI Taxonomy" id="527200"/>
    <lineage>
        <taxon>Bacteria</taxon>
        <taxon>Pseudomonadati</taxon>
        <taxon>Pseudomonadota</taxon>
        <taxon>Gammaproteobacteria</taxon>
        <taxon>Chromatiales</taxon>
        <taxon>Chromatiaceae</taxon>
        <taxon>Thiorhodococcus</taxon>
    </lineage>
</organism>
<dbReference type="InterPro" id="IPR036754">
    <property type="entry name" value="YbaK/aa-tRNA-synt-asso_dom_sf"/>
</dbReference>
<dbReference type="RefSeq" id="WP_386027450.1">
    <property type="nucleotide sequence ID" value="NZ_JBHUHX010000038.1"/>
</dbReference>
<evidence type="ECO:0000256" key="2">
    <source>
        <dbReference type="ARBA" id="ARBA00022917"/>
    </source>
</evidence>
<dbReference type="Pfam" id="PF04073">
    <property type="entry name" value="tRNA_edit"/>
    <property type="match status" value="1"/>
</dbReference>
<evidence type="ECO:0000313" key="6">
    <source>
        <dbReference type="EMBL" id="MFD2112853.1"/>
    </source>
</evidence>
<sequence>MKPAKEPVTQAIRVLRAAKVPFEGHPYKYVDGGGTAQFAEEMGVDEHLVIKTLIMEDEKGNPLIVLMHGDRQVSTQALARTVGVKRIAPCDPKVADRHSGYQVGGTSPFGTRHAMPVYCEQGIATLPRIYINGGKRGYIISLDTQDALRLLQPTLVEMAV</sequence>
<keyword evidence="2 4" id="KW-0648">Protein biosynthesis</keyword>
<dbReference type="EC" id="4.2.-.-" evidence="4"/>
<name>A0ABW4YBQ0_9GAMM</name>
<gene>
    <name evidence="6" type="primary">ybaK</name>
    <name evidence="6" type="ORF">ACFSJC_13475</name>
</gene>
<dbReference type="SUPFAM" id="SSF55826">
    <property type="entry name" value="YbaK/ProRS associated domain"/>
    <property type="match status" value="1"/>
</dbReference>
<reference evidence="7" key="1">
    <citation type="journal article" date="2019" name="Int. J. Syst. Evol. Microbiol.">
        <title>The Global Catalogue of Microorganisms (GCM) 10K type strain sequencing project: providing services to taxonomists for standard genome sequencing and annotation.</title>
        <authorList>
            <consortium name="The Broad Institute Genomics Platform"/>
            <consortium name="The Broad Institute Genome Sequencing Center for Infectious Disease"/>
            <person name="Wu L."/>
            <person name="Ma J."/>
        </authorList>
    </citation>
    <scope>NUCLEOTIDE SEQUENCE [LARGE SCALE GENOMIC DNA]</scope>
    <source>
        <strain evidence="7">KACC 12597</strain>
    </source>
</reference>
<evidence type="ECO:0000256" key="4">
    <source>
        <dbReference type="PIRNR" id="PIRNR006181"/>
    </source>
</evidence>
<dbReference type="InterPro" id="IPR007214">
    <property type="entry name" value="YbaK/aa-tRNA-synth-assoc-dom"/>
</dbReference>
<comment type="similarity">
    <text evidence="1 4">Belongs to the prolyl-tRNA editing family. YbaK/EbsC subfamily.</text>
</comment>
<evidence type="ECO:0000259" key="5">
    <source>
        <dbReference type="Pfam" id="PF04073"/>
    </source>
</evidence>
<accession>A0ABW4YBQ0</accession>
<dbReference type="PANTHER" id="PTHR30411">
    <property type="entry name" value="CYTOPLASMIC PROTEIN"/>
    <property type="match status" value="1"/>
</dbReference>
<feature type="domain" description="YbaK/aminoacyl-tRNA synthetase-associated" evidence="5">
    <location>
        <begin position="36"/>
        <end position="149"/>
    </location>
</feature>
<dbReference type="PANTHER" id="PTHR30411:SF0">
    <property type="entry name" value="CYS-TRNA(PRO)_CYS-TRNA(CYS) DEACYLASE YBAK"/>
    <property type="match status" value="1"/>
</dbReference>
<proteinExistence type="inferred from homology"/>
<evidence type="ECO:0000313" key="7">
    <source>
        <dbReference type="Proteomes" id="UP001597337"/>
    </source>
</evidence>
<evidence type="ECO:0000256" key="1">
    <source>
        <dbReference type="ARBA" id="ARBA00009798"/>
    </source>
</evidence>
<dbReference type="Proteomes" id="UP001597337">
    <property type="component" value="Unassembled WGS sequence"/>
</dbReference>
<comment type="caution">
    <text evidence="6">The sequence shown here is derived from an EMBL/GenBank/DDBJ whole genome shotgun (WGS) entry which is preliminary data.</text>
</comment>
<protein>
    <recommendedName>
        <fullName evidence="4">Cys-tRNA(Pro)/Cys-tRNA(Cys) deacylase</fullName>
        <ecNumber evidence="4">4.2.-.-</ecNumber>
    </recommendedName>
</protein>
<keyword evidence="7" id="KW-1185">Reference proteome</keyword>
<dbReference type="EMBL" id="JBHUHX010000038">
    <property type="protein sequence ID" value="MFD2112853.1"/>
    <property type="molecule type" value="Genomic_DNA"/>
</dbReference>
<keyword evidence="3 4" id="KW-0456">Lyase</keyword>
<dbReference type="CDD" id="cd00002">
    <property type="entry name" value="YbaK_deacylase"/>
    <property type="match status" value="1"/>
</dbReference>